<comment type="caution">
    <text evidence="1">The sequence shown here is derived from an EMBL/GenBank/DDBJ whole genome shotgun (WGS) entry which is preliminary data.</text>
</comment>
<protein>
    <submittedName>
        <fullName evidence="1">Uncharacterized protein</fullName>
    </submittedName>
</protein>
<evidence type="ECO:0000313" key="2">
    <source>
        <dbReference type="Proteomes" id="UP000712600"/>
    </source>
</evidence>
<organism evidence="1 2">
    <name type="scientific">Brassica cretica</name>
    <name type="common">Mustard</name>
    <dbReference type="NCBI Taxonomy" id="69181"/>
    <lineage>
        <taxon>Eukaryota</taxon>
        <taxon>Viridiplantae</taxon>
        <taxon>Streptophyta</taxon>
        <taxon>Embryophyta</taxon>
        <taxon>Tracheophyta</taxon>
        <taxon>Spermatophyta</taxon>
        <taxon>Magnoliopsida</taxon>
        <taxon>eudicotyledons</taxon>
        <taxon>Gunneridae</taxon>
        <taxon>Pentapetalae</taxon>
        <taxon>rosids</taxon>
        <taxon>malvids</taxon>
        <taxon>Brassicales</taxon>
        <taxon>Brassicaceae</taxon>
        <taxon>Brassiceae</taxon>
        <taxon>Brassica</taxon>
    </lineage>
</organism>
<evidence type="ECO:0000313" key="1">
    <source>
        <dbReference type="EMBL" id="KAF3583674.1"/>
    </source>
</evidence>
<sequence>MWELNTFDQTWYCKLPRTTLLLQCDPILHLFSDLMEYSPNVLFRALSTSIGSGASSECVLVVSGGLAKGFGCGLSALIHALSIFGICTRNVRGAHRSMGTGGCRSTVVSCCQLTTGSVCRSMLIHKGLGGCGCLAANSSWVMILTALHDATDSECVVDRCSGKLADRFWLKSVDRCSKSDVDRHQLSIDELASMSIDEERLPLQIERSKLAGSDENNS</sequence>
<reference evidence="1" key="1">
    <citation type="submission" date="2019-12" db="EMBL/GenBank/DDBJ databases">
        <title>Genome sequencing and annotation of Brassica cretica.</title>
        <authorList>
            <person name="Studholme D.J."/>
            <person name="Sarris P."/>
        </authorList>
    </citation>
    <scope>NUCLEOTIDE SEQUENCE</scope>
    <source>
        <strain evidence="1">PFS-109/04</strain>
        <tissue evidence="1">Leaf</tissue>
    </source>
</reference>
<dbReference type="Proteomes" id="UP000712600">
    <property type="component" value="Unassembled WGS sequence"/>
</dbReference>
<dbReference type="EMBL" id="QGKX02000088">
    <property type="protein sequence ID" value="KAF3583674.1"/>
    <property type="molecule type" value="Genomic_DNA"/>
</dbReference>
<accession>A0A8S9RVE9</accession>
<proteinExistence type="predicted"/>
<gene>
    <name evidence="1" type="ORF">F2Q69_00030763</name>
</gene>
<dbReference type="AlphaFoldDB" id="A0A8S9RVE9"/>
<name>A0A8S9RVE9_BRACR</name>